<dbReference type="NCBIfam" id="TIGR01549">
    <property type="entry name" value="HAD-SF-IA-v1"/>
    <property type="match status" value="1"/>
</dbReference>
<dbReference type="GO" id="GO:0005829">
    <property type="term" value="C:cytosol"/>
    <property type="evidence" value="ECO:0007669"/>
    <property type="project" value="TreeGrafter"/>
</dbReference>
<proteinExistence type="predicted"/>
<dbReference type="PATRIC" id="fig|151081.8.peg.569"/>
<dbReference type="GO" id="GO:0008967">
    <property type="term" value="F:phosphoglycolate phosphatase activity"/>
    <property type="evidence" value="ECO:0007669"/>
    <property type="project" value="TreeGrafter"/>
</dbReference>
<dbReference type="GeneID" id="58228452"/>
<dbReference type="RefSeq" id="WP_022945963.1">
    <property type="nucleotide sequence ID" value="NZ_JXXY01000002.1"/>
</dbReference>
<dbReference type="InterPro" id="IPR023214">
    <property type="entry name" value="HAD_sf"/>
</dbReference>
<name>A0A0F4PXH2_9GAMM</name>
<comment type="caution">
    <text evidence="1">The sequence shown here is derived from an EMBL/GenBank/DDBJ whole genome shotgun (WGS) entry which is preliminary data.</text>
</comment>
<organism evidence="1 2">
    <name type="scientific">Pseudoalteromonas ruthenica</name>
    <dbReference type="NCBI Taxonomy" id="151081"/>
    <lineage>
        <taxon>Bacteria</taxon>
        <taxon>Pseudomonadati</taxon>
        <taxon>Pseudomonadota</taxon>
        <taxon>Gammaproteobacteria</taxon>
        <taxon>Alteromonadales</taxon>
        <taxon>Pseudoalteromonadaceae</taxon>
        <taxon>Pseudoalteromonas</taxon>
    </lineage>
</organism>
<dbReference type="SFLD" id="SFLDS00003">
    <property type="entry name" value="Haloacid_Dehalogenase"/>
    <property type="match status" value="1"/>
</dbReference>
<dbReference type="InterPro" id="IPR036412">
    <property type="entry name" value="HAD-like_sf"/>
</dbReference>
<gene>
    <name evidence="1" type="ORF">TW72_08115</name>
</gene>
<dbReference type="Pfam" id="PF13419">
    <property type="entry name" value="HAD_2"/>
    <property type="match status" value="1"/>
</dbReference>
<dbReference type="InterPro" id="IPR006439">
    <property type="entry name" value="HAD-SF_hydro_IA"/>
</dbReference>
<keyword evidence="1" id="KW-0378">Hydrolase</keyword>
<dbReference type="eggNOG" id="COG0546">
    <property type="taxonomic scope" value="Bacteria"/>
</dbReference>
<dbReference type="EMBL" id="JXXZ01000007">
    <property type="protein sequence ID" value="KJY99616.1"/>
    <property type="molecule type" value="Genomic_DNA"/>
</dbReference>
<dbReference type="InterPro" id="IPR041492">
    <property type="entry name" value="HAD_2"/>
</dbReference>
<dbReference type="SFLD" id="SFLDG01129">
    <property type="entry name" value="C1.5:_HAD__Beta-PGM__Phosphata"/>
    <property type="match status" value="1"/>
</dbReference>
<dbReference type="Gene3D" id="1.10.150.240">
    <property type="entry name" value="Putative phosphatase, domain 2"/>
    <property type="match status" value="1"/>
</dbReference>
<dbReference type="InterPro" id="IPR023198">
    <property type="entry name" value="PGP-like_dom2"/>
</dbReference>
<dbReference type="InterPro" id="IPR050155">
    <property type="entry name" value="HAD-like_hydrolase_sf"/>
</dbReference>
<dbReference type="AlphaFoldDB" id="A0A0F4PXH2"/>
<dbReference type="PANTHER" id="PTHR43434:SF24">
    <property type="entry name" value="HYDROLASE-RELATED"/>
    <property type="match status" value="1"/>
</dbReference>
<dbReference type="Gene3D" id="3.40.50.1000">
    <property type="entry name" value="HAD superfamily/HAD-like"/>
    <property type="match status" value="1"/>
</dbReference>
<dbReference type="Proteomes" id="UP000033664">
    <property type="component" value="Unassembled WGS sequence"/>
</dbReference>
<dbReference type="SFLD" id="SFLDG01135">
    <property type="entry name" value="C1.5.6:_HAD__Beta-PGM__Phospha"/>
    <property type="match status" value="1"/>
</dbReference>
<keyword evidence="2" id="KW-1185">Reference proteome</keyword>
<evidence type="ECO:0000313" key="2">
    <source>
        <dbReference type="Proteomes" id="UP000033664"/>
    </source>
</evidence>
<accession>A0A0F4PXH2</accession>
<dbReference type="SUPFAM" id="SSF56784">
    <property type="entry name" value="HAD-like"/>
    <property type="match status" value="1"/>
</dbReference>
<evidence type="ECO:0000313" key="1">
    <source>
        <dbReference type="EMBL" id="KJY99616.1"/>
    </source>
</evidence>
<dbReference type="GO" id="GO:0006281">
    <property type="term" value="P:DNA repair"/>
    <property type="evidence" value="ECO:0007669"/>
    <property type="project" value="TreeGrafter"/>
</dbReference>
<protein>
    <submittedName>
        <fullName evidence="1">HAD family hydrolase</fullName>
    </submittedName>
</protein>
<dbReference type="PANTHER" id="PTHR43434">
    <property type="entry name" value="PHOSPHOGLYCOLATE PHOSPHATASE"/>
    <property type="match status" value="1"/>
</dbReference>
<reference evidence="1 2" key="1">
    <citation type="journal article" date="2015" name="BMC Genomics">
        <title>Genome mining reveals unlocked bioactive potential of marine Gram-negative bacteria.</title>
        <authorList>
            <person name="Machado H."/>
            <person name="Sonnenschein E.C."/>
            <person name="Melchiorsen J."/>
            <person name="Gram L."/>
        </authorList>
    </citation>
    <scope>NUCLEOTIDE SEQUENCE [LARGE SCALE GENOMIC DNA]</scope>
    <source>
        <strain evidence="1 2">S3137</strain>
    </source>
</reference>
<sequence length="216" mass="23832">MLNSKELIIFDWDGTVMDSVGKIVATLQGAARHFSVPEPTDEAAKNIIGLSLETAIATLFPEHSQLHTDLVARYKHHYVYEDNTPTPLFAEVETTLAALKSQGYRLAVATGKSRKGLDRLLAESQLTDYFEYTRTSCEAHSKPHPDMLEQILTMCDVSADKALMIGDTQIDMQLAANAKVDAVGVTFGVHNAAQLQQFSPVATVDHFSELRTLLQR</sequence>